<proteinExistence type="predicted"/>
<accession>A0A5N7CAK5</accession>
<dbReference type="GO" id="GO:0005975">
    <property type="term" value="P:carbohydrate metabolic process"/>
    <property type="evidence" value="ECO:0007669"/>
    <property type="project" value="InterPro"/>
</dbReference>
<dbReference type="InterPro" id="IPR013785">
    <property type="entry name" value="Aldolase_TIM"/>
</dbReference>
<reference evidence="3" key="1">
    <citation type="submission" date="2019-04" db="EMBL/GenBank/DDBJ databases">
        <title>Friends and foes A comparative genomics studyof 23 Aspergillus species from section Flavi.</title>
        <authorList>
            <consortium name="DOE Joint Genome Institute"/>
            <person name="Kjaerbolling I."/>
            <person name="Vesth T."/>
            <person name="Frisvad J.C."/>
            <person name="Nybo J.L."/>
            <person name="Theobald S."/>
            <person name="Kildgaard S."/>
            <person name="Isbrandt T."/>
            <person name="Kuo A."/>
            <person name="Sato A."/>
            <person name="Lyhne E.K."/>
            <person name="Kogle M.E."/>
            <person name="Wiebenga A."/>
            <person name="Kun R.S."/>
            <person name="Lubbers R.J."/>
            <person name="Makela M.R."/>
            <person name="Barry K."/>
            <person name="Chovatia M."/>
            <person name="Clum A."/>
            <person name="Daum C."/>
            <person name="Haridas S."/>
            <person name="He G."/>
            <person name="LaButti K."/>
            <person name="Lipzen A."/>
            <person name="Mondo S."/>
            <person name="Riley R."/>
            <person name="Salamov A."/>
            <person name="Simmons B.A."/>
            <person name="Magnuson J.K."/>
            <person name="Henrissat B."/>
            <person name="Mortensen U.H."/>
            <person name="Larsen T.O."/>
            <person name="Devries R.P."/>
            <person name="Grigoriev I.V."/>
            <person name="Machida M."/>
            <person name="Baker S.E."/>
            <person name="Andersen M.R."/>
        </authorList>
    </citation>
    <scope>NUCLEOTIDE SEQUENCE [LARGE SCALE GENOMIC DNA]</scope>
    <source>
        <strain evidence="3">IBT 14317</strain>
    </source>
</reference>
<dbReference type="PANTHER" id="PTHR10683:SF34">
    <property type="entry name" value="TRANSALDOLASE"/>
    <property type="match status" value="1"/>
</dbReference>
<organism evidence="3">
    <name type="scientific">Petromyces alliaceus</name>
    <name type="common">Aspergillus alliaceus</name>
    <dbReference type="NCBI Taxonomy" id="209559"/>
    <lineage>
        <taxon>Eukaryota</taxon>
        <taxon>Fungi</taxon>
        <taxon>Dikarya</taxon>
        <taxon>Ascomycota</taxon>
        <taxon>Pezizomycotina</taxon>
        <taxon>Eurotiomycetes</taxon>
        <taxon>Eurotiomycetidae</taxon>
        <taxon>Eurotiales</taxon>
        <taxon>Aspergillaceae</taxon>
        <taxon>Aspergillus</taxon>
        <taxon>Aspergillus subgen. Circumdati</taxon>
    </lineage>
</organism>
<dbReference type="Gene3D" id="3.20.20.70">
    <property type="entry name" value="Aldolase class I"/>
    <property type="match status" value="1"/>
</dbReference>
<name>A0A5N7CAK5_PETAA</name>
<gene>
    <name evidence="3" type="ORF">BDV23DRAFT_182877</name>
</gene>
<keyword evidence="1" id="KW-0704">Schiff base</keyword>
<keyword evidence="2" id="KW-0570">Pentose shunt</keyword>
<dbReference type="GO" id="GO:0004801">
    <property type="term" value="F:transaldolase activity"/>
    <property type="evidence" value="ECO:0007669"/>
    <property type="project" value="UniProtKB-EC"/>
</dbReference>
<dbReference type="EMBL" id="ML735248">
    <property type="protein sequence ID" value="KAE8391162.1"/>
    <property type="molecule type" value="Genomic_DNA"/>
</dbReference>
<evidence type="ECO:0000256" key="1">
    <source>
        <dbReference type="ARBA" id="ARBA00023270"/>
    </source>
</evidence>
<protein>
    <recommendedName>
        <fullName evidence="2">Transaldolase</fullName>
        <ecNumber evidence="2">2.2.1.2</ecNumber>
    </recommendedName>
</protein>
<dbReference type="InterPro" id="IPR018225">
    <property type="entry name" value="Transaldolase_AS"/>
</dbReference>
<dbReference type="PROSITE" id="PS00958">
    <property type="entry name" value="TRANSALDOLASE_2"/>
    <property type="match status" value="1"/>
</dbReference>
<comment type="catalytic activity">
    <reaction evidence="2">
        <text>D-sedoheptulose 7-phosphate + D-glyceraldehyde 3-phosphate = D-erythrose 4-phosphate + beta-D-fructose 6-phosphate</text>
        <dbReference type="Rhea" id="RHEA:17053"/>
        <dbReference type="ChEBI" id="CHEBI:16897"/>
        <dbReference type="ChEBI" id="CHEBI:57483"/>
        <dbReference type="ChEBI" id="CHEBI:57634"/>
        <dbReference type="ChEBI" id="CHEBI:59776"/>
        <dbReference type="EC" id="2.2.1.2"/>
    </reaction>
</comment>
<dbReference type="Pfam" id="PF00923">
    <property type="entry name" value="TAL_FSA"/>
    <property type="match status" value="1"/>
</dbReference>
<keyword evidence="2" id="KW-0808">Transferase</keyword>
<dbReference type="AlphaFoldDB" id="A0A5N7CAK5"/>
<dbReference type="GO" id="GO:0009052">
    <property type="term" value="P:pentose-phosphate shunt, non-oxidative branch"/>
    <property type="evidence" value="ECO:0007669"/>
    <property type="project" value="TreeGrafter"/>
</dbReference>
<evidence type="ECO:0000313" key="3">
    <source>
        <dbReference type="EMBL" id="KAE8391162.1"/>
    </source>
</evidence>
<dbReference type="PANTHER" id="PTHR10683">
    <property type="entry name" value="TRANSALDOLASE"/>
    <property type="match status" value="1"/>
</dbReference>
<dbReference type="EC" id="2.2.1.2" evidence="2"/>
<dbReference type="Proteomes" id="UP000326877">
    <property type="component" value="Unassembled WGS sequence"/>
</dbReference>
<comment type="pathway">
    <text evidence="2">Carbohydrate degradation; pentose phosphate pathway; D-glyceraldehyde 3-phosphate and beta-D-fructose 6-phosphate from D-ribose 5-phosphate and D-xylulose 5-phosphate (non-oxidative stage): step 2/3.</text>
</comment>
<dbReference type="InterPro" id="IPR001585">
    <property type="entry name" value="TAL/FSA"/>
</dbReference>
<evidence type="ECO:0000256" key="2">
    <source>
        <dbReference type="RuleBase" id="RU000501"/>
    </source>
</evidence>
<dbReference type="UniPathway" id="UPA00115">
    <property type="reaction ID" value="UER00414"/>
</dbReference>
<sequence>MTSSSVNVLEYLRSKTQVDLDALDVEVAKKGVLGSSFEDATSNQIDVFTHLENPVNTDLVKESISITAELHPLYPSLRFEELAVEVAGAILATRITPHIGGKVHLMVNPYYAFDRQRVVETAKRYHFILHHLNHKYDPSRIVIKVPATWEGMQACKFLNTDDSDMRVLTLATTVFSMEQYILAAEVGCVSVSPFINDLRRIVYPSHTDNNDDLDLDLCIQAQAYYTHHGTLTRVKACAAASVDQVL</sequence>
<comment type="function">
    <text evidence="2">Catalyzes the rate-limiting step of the non-oxidative phase in the pentose phosphate pathway. Catalyzes the reversible conversion of sedheptulose-7-phosphate and D-glyceraldehyde 3-phosphate into erythrose-4-phosphate and beta-D-fructose 6-phosphate.</text>
</comment>
<dbReference type="SUPFAM" id="SSF51569">
    <property type="entry name" value="Aldolase"/>
    <property type="match status" value="1"/>
</dbReference>
<dbReference type="OrthoDB" id="1711136at2759"/>